<evidence type="ECO:0000256" key="1">
    <source>
        <dbReference type="SAM" id="MobiDB-lite"/>
    </source>
</evidence>
<gene>
    <name evidence="3" type="ORF">SMAX5B_004061</name>
</gene>
<feature type="compositionally biased region" description="Gly residues" evidence="1">
    <location>
        <begin position="190"/>
        <end position="203"/>
    </location>
</feature>
<proteinExistence type="predicted"/>
<evidence type="ECO:0000313" key="4">
    <source>
        <dbReference type="Proteomes" id="UP000246464"/>
    </source>
</evidence>
<dbReference type="AlphaFoldDB" id="A0A2U9B8N8"/>
<dbReference type="EMBL" id="CP026246">
    <property type="protein sequence ID" value="AWP00307.1"/>
    <property type="molecule type" value="Genomic_DNA"/>
</dbReference>
<evidence type="ECO:0000313" key="3">
    <source>
        <dbReference type="EMBL" id="AWP00307.1"/>
    </source>
</evidence>
<feature type="transmembrane region" description="Helical" evidence="2">
    <location>
        <begin position="52"/>
        <end position="72"/>
    </location>
</feature>
<feature type="compositionally biased region" description="Polar residues" evidence="1">
    <location>
        <begin position="249"/>
        <end position="264"/>
    </location>
</feature>
<feature type="region of interest" description="Disordered" evidence="1">
    <location>
        <begin position="76"/>
        <end position="98"/>
    </location>
</feature>
<feature type="compositionally biased region" description="Basic and acidic residues" evidence="1">
    <location>
        <begin position="1"/>
        <end position="13"/>
    </location>
</feature>
<evidence type="ECO:0000256" key="2">
    <source>
        <dbReference type="SAM" id="Phobius"/>
    </source>
</evidence>
<sequence>MKVATDRWKQERRNRAKCRWASGKPNGEHSSYVFVHTSSGIRIESSTTDPNMSGLLVLFCGLHILGALLSGADGSGASEPSLSTTPDGSHASPAHSTSAASGSKECLVLYMASGGLILLCTVLLLSTLVMTWKVRHLSRRLKALSSNADLISNCEYWMGTARKSKSKSETEAKETGLLMTGLGQTQEDVGAGGATKGEGGEVNGDGQMRGENKKLLGDTVNGEEASAGVDETVTPENPSSEKPQEDATDSLSSKAVAADSSSEGTDGPKVKV</sequence>
<feature type="transmembrane region" description="Helical" evidence="2">
    <location>
        <begin position="107"/>
        <end position="132"/>
    </location>
</feature>
<name>A0A2U9B8N8_SCOMX</name>
<keyword evidence="4" id="KW-1185">Reference proteome</keyword>
<accession>A0A2U9B8N8</accession>
<protein>
    <submittedName>
        <fullName evidence="3">Uncharacterized protein</fullName>
    </submittedName>
</protein>
<feature type="region of interest" description="Disordered" evidence="1">
    <location>
        <begin position="1"/>
        <end position="21"/>
    </location>
</feature>
<reference evidence="3 4" key="1">
    <citation type="submission" date="2017-12" db="EMBL/GenBank/DDBJ databases">
        <title>Integrating genomic resources of turbot (Scophthalmus maximus) in depth evaluation of genetic and physical mapping variation across individuals.</title>
        <authorList>
            <person name="Martinez P."/>
        </authorList>
    </citation>
    <scope>NUCLEOTIDE SEQUENCE [LARGE SCALE GENOMIC DNA]</scope>
</reference>
<dbReference type="Proteomes" id="UP000246464">
    <property type="component" value="Chromosome 4"/>
</dbReference>
<keyword evidence="2" id="KW-0812">Transmembrane</keyword>
<keyword evidence="2" id="KW-1133">Transmembrane helix</keyword>
<organism evidence="3 4">
    <name type="scientific">Scophthalmus maximus</name>
    <name type="common">Turbot</name>
    <name type="synonym">Psetta maxima</name>
    <dbReference type="NCBI Taxonomy" id="52904"/>
    <lineage>
        <taxon>Eukaryota</taxon>
        <taxon>Metazoa</taxon>
        <taxon>Chordata</taxon>
        <taxon>Craniata</taxon>
        <taxon>Vertebrata</taxon>
        <taxon>Euteleostomi</taxon>
        <taxon>Actinopterygii</taxon>
        <taxon>Neopterygii</taxon>
        <taxon>Teleostei</taxon>
        <taxon>Neoteleostei</taxon>
        <taxon>Acanthomorphata</taxon>
        <taxon>Carangaria</taxon>
        <taxon>Pleuronectiformes</taxon>
        <taxon>Pleuronectoidei</taxon>
        <taxon>Scophthalmidae</taxon>
        <taxon>Scophthalmus</taxon>
    </lineage>
</organism>
<feature type="region of interest" description="Disordered" evidence="1">
    <location>
        <begin position="162"/>
        <end position="272"/>
    </location>
</feature>
<feature type="compositionally biased region" description="Low complexity" evidence="1">
    <location>
        <begin position="88"/>
        <end position="98"/>
    </location>
</feature>
<keyword evidence="2" id="KW-0472">Membrane</keyword>